<feature type="domain" description="Glycosyltransferase subfamily 4-like N-terminal" evidence="2">
    <location>
        <begin position="9"/>
        <end position="164"/>
    </location>
</feature>
<dbReference type="Pfam" id="PF00534">
    <property type="entry name" value="Glycos_transf_1"/>
    <property type="match status" value="1"/>
</dbReference>
<dbReference type="AlphaFoldDB" id="A0A923N922"/>
<evidence type="ECO:0000259" key="2">
    <source>
        <dbReference type="Pfam" id="PF13439"/>
    </source>
</evidence>
<dbReference type="RefSeq" id="WP_187069108.1">
    <property type="nucleotide sequence ID" value="NZ_JACRVF010000008.1"/>
</dbReference>
<gene>
    <name evidence="3" type="ORF">H8S84_19635</name>
</gene>
<dbReference type="PANTHER" id="PTHR45947:SF3">
    <property type="entry name" value="SULFOQUINOVOSYL TRANSFERASE SQD2"/>
    <property type="match status" value="1"/>
</dbReference>
<dbReference type="InterPro" id="IPR028098">
    <property type="entry name" value="Glyco_trans_4-like_N"/>
</dbReference>
<protein>
    <submittedName>
        <fullName evidence="3">Glycosyltransferase family 4 protein</fullName>
    </submittedName>
</protein>
<keyword evidence="4" id="KW-1185">Reference proteome</keyword>
<dbReference type="PANTHER" id="PTHR45947">
    <property type="entry name" value="SULFOQUINOVOSYL TRANSFERASE SQD2"/>
    <property type="match status" value="1"/>
</dbReference>
<dbReference type="Proteomes" id="UP000603640">
    <property type="component" value="Unassembled WGS sequence"/>
</dbReference>
<proteinExistence type="predicted"/>
<evidence type="ECO:0000313" key="4">
    <source>
        <dbReference type="Proteomes" id="UP000603640"/>
    </source>
</evidence>
<dbReference type="InterPro" id="IPR050194">
    <property type="entry name" value="Glycosyltransferase_grp1"/>
</dbReference>
<evidence type="ECO:0000259" key="1">
    <source>
        <dbReference type="Pfam" id="PF00534"/>
    </source>
</evidence>
<dbReference type="CDD" id="cd03801">
    <property type="entry name" value="GT4_PimA-like"/>
    <property type="match status" value="1"/>
</dbReference>
<reference evidence="3" key="1">
    <citation type="submission" date="2020-08" db="EMBL/GenBank/DDBJ databases">
        <title>Pontibacter sp. SD6 16S ribosomal RNA gene Genome sequencing and assembly.</title>
        <authorList>
            <person name="Kang M."/>
        </authorList>
    </citation>
    <scope>NUCLEOTIDE SEQUENCE</scope>
    <source>
        <strain evidence="3">SD6</strain>
    </source>
</reference>
<organism evidence="3 4">
    <name type="scientific">Pontibacter cellulosilyticus</name>
    <dbReference type="NCBI Taxonomy" id="1720253"/>
    <lineage>
        <taxon>Bacteria</taxon>
        <taxon>Pseudomonadati</taxon>
        <taxon>Bacteroidota</taxon>
        <taxon>Cytophagia</taxon>
        <taxon>Cytophagales</taxon>
        <taxon>Hymenobacteraceae</taxon>
        <taxon>Pontibacter</taxon>
    </lineage>
</organism>
<name>A0A923N922_9BACT</name>
<dbReference type="GO" id="GO:0016757">
    <property type="term" value="F:glycosyltransferase activity"/>
    <property type="evidence" value="ECO:0007669"/>
    <property type="project" value="InterPro"/>
</dbReference>
<dbReference type="Gene3D" id="3.40.50.2000">
    <property type="entry name" value="Glycogen Phosphorylase B"/>
    <property type="match status" value="2"/>
</dbReference>
<accession>A0A923N922</accession>
<dbReference type="EMBL" id="JACRVF010000008">
    <property type="protein sequence ID" value="MBC5995068.1"/>
    <property type="molecule type" value="Genomic_DNA"/>
</dbReference>
<sequence length="359" mass="40524">MKIAFISSGTFTHIQSYIDFFKEQGHEVYFIALSPSPQRNVPVLQAWIGKETKFNLVRDKWKYLLAAFKAKKIVRGLKPDIVHGHYATSAGVALLVCNFQNSVITVHGSDVNSSMKSATWRFILKRIFKSVKYVNVVSNELELKVRSLGVDASKIVNVNVGIDVGKYYKNIGKSSIGDNYKLKIICNRSFEPVYDHFTILKGLKVLQEKEIPYEAVFLGDGSMKESLERFTVNNELQNVKFLGRIPNAEQPYVFSNHNIYVSASLSDGTSLSLLEALASGLFPIVSDIKANRDILQHNRNGLLFPVGDFTQFANCLEELFLQKHVSEDKLCFNQQLVSKVGDRKVNLKKIESLYRSILS</sequence>
<evidence type="ECO:0000313" key="3">
    <source>
        <dbReference type="EMBL" id="MBC5995068.1"/>
    </source>
</evidence>
<dbReference type="SUPFAM" id="SSF53756">
    <property type="entry name" value="UDP-Glycosyltransferase/glycogen phosphorylase"/>
    <property type="match status" value="1"/>
</dbReference>
<dbReference type="Pfam" id="PF13439">
    <property type="entry name" value="Glyco_transf_4"/>
    <property type="match status" value="1"/>
</dbReference>
<dbReference type="InterPro" id="IPR001296">
    <property type="entry name" value="Glyco_trans_1"/>
</dbReference>
<feature type="domain" description="Glycosyl transferase family 1" evidence="1">
    <location>
        <begin position="181"/>
        <end position="323"/>
    </location>
</feature>
<comment type="caution">
    <text evidence="3">The sequence shown here is derived from an EMBL/GenBank/DDBJ whole genome shotgun (WGS) entry which is preliminary data.</text>
</comment>